<sequence length="134" mass="14959">MKSSLIPIERSYDIIKKSLDASSIRGKTIANNMANLNTRGYKKYLVSFEETLNGSFNEFKLKTTKAKHIHKGQNAGEIKVVQDKDSSMREDGNNVDIESEKVNQAANTLMYNTLVTQANSKLSNLRYVINGGGR</sequence>
<dbReference type="Pfam" id="PF00460">
    <property type="entry name" value="Flg_bb_rod"/>
    <property type="match status" value="1"/>
</dbReference>
<comment type="function">
    <text evidence="5 6">Structural component of flagellum, the bacterial motility apparatus. Part of the rod structure of flagellar basal body.</text>
</comment>
<dbReference type="GO" id="GO:0071973">
    <property type="term" value="P:bacterial-type flagellum-dependent cell motility"/>
    <property type="evidence" value="ECO:0007669"/>
    <property type="project" value="InterPro"/>
</dbReference>
<evidence type="ECO:0000256" key="6">
    <source>
        <dbReference type="PIRNR" id="PIRNR002889"/>
    </source>
</evidence>
<protein>
    <recommendedName>
        <fullName evidence="3 6">Flagellar basal body rod protein FlgB</fullName>
    </recommendedName>
</protein>
<organism evidence="8 9">
    <name type="scientific">Clostridium putrefaciens</name>
    <dbReference type="NCBI Taxonomy" id="99675"/>
    <lineage>
        <taxon>Bacteria</taxon>
        <taxon>Bacillati</taxon>
        <taxon>Bacillota</taxon>
        <taxon>Clostridia</taxon>
        <taxon>Eubacteriales</taxon>
        <taxon>Clostridiaceae</taxon>
        <taxon>Clostridium</taxon>
    </lineage>
</organism>
<dbReference type="Proteomes" id="UP000254664">
    <property type="component" value="Unassembled WGS sequence"/>
</dbReference>
<dbReference type="OrthoDB" id="9792068at2"/>
<dbReference type="EMBL" id="UFWZ01000001">
    <property type="protein sequence ID" value="SUY47489.1"/>
    <property type="molecule type" value="Genomic_DNA"/>
</dbReference>
<dbReference type="NCBIfam" id="TIGR01396">
    <property type="entry name" value="FlgB"/>
    <property type="match status" value="1"/>
</dbReference>
<evidence type="ECO:0000256" key="3">
    <source>
        <dbReference type="ARBA" id="ARBA00014376"/>
    </source>
</evidence>
<name>A0A381J912_9CLOT</name>
<proteinExistence type="inferred from homology"/>
<comment type="subcellular location">
    <subcellularLocation>
        <location evidence="1 6">Bacterial flagellum basal body</location>
    </subcellularLocation>
</comment>
<evidence type="ECO:0000256" key="2">
    <source>
        <dbReference type="ARBA" id="ARBA00009677"/>
    </source>
</evidence>
<comment type="subunit">
    <text evidence="6">The basal body constitutes a major portion of the flagellar organelle and consists of a number of rings mounted on a central rod.</text>
</comment>
<evidence type="ECO:0000256" key="5">
    <source>
        <dbReference type="ARBA" id="ARBA00024934"/>
    </source>
</evidence>
<keyword evidence="4 6" id="KW-0975">Bacterial flagellum</keyword>
<dbReference type="AlphaFoldDB" id="A0A381J912"/>
<reference evidence="8 9" key="1">
    <citation type="submission" date="2018-06" db="EMBL/GenBank/DDBJ databases">
        <authorList>
            <consortium name="Pathogen Informatics"/>
            <person name="Doyle S."/>
        </authorList>
    </citation>
    <scope>NUCLEOTIDE SEQUENCE [LARGE SCALE GENOMIC DNA]</scope>
    <source>
        <strain evidence="8 9">NCTC9836</strain>
    </source>
</reference>
<evidence type="ECO:0000256" key="4">
    <source>
        <dbReference type="ARBA" id="ARBA00023143"/>
    </source>
</evidence>
<keyword evidence="8" id="KW-0969">Cilium</keyword>
<dbReference type="InterPro" id="IPR001444">
    <property type="entry name" value="Flag_bb_rod_N"/>
</dbReference>
<keyword evidence="9" id="KW-1185">Reference proteome</keyword>
<keyword evidence="8" id="KW-0966">Cell projection</keyword>
<dbReference type="GO" id="GO:0030694">
    <property type="term" value="C:bacterial-type flagellum basal body, rod"/>
    <property type="evidence" value="ECO:0007669"/>
    <property type="project" value="InterPro"/>
</dbReference>
<evidence type="ECO:0000256" key="1">
    <source>
        <dbReference type="ARBA" id="ARBA00004117"/>
    </source>
</evidence>
<evidence type="ECO:0000313" key="8">
    <source>
        <dbReference type="EMBL" id="SUY47489.1"/>
    </source>
</evidence>
<dbReference type="InterPro" id="IPR006300">
    <property type="entry name" value="FlgB"/>
</dbReference>
<dbReference type="NCBIfam" id="NF009266">
    <property type="entry name" value="PRK12623.1"/>
    <property type="match status" value="1"/>
</dbReference>
<dbReference type="RefSeq" id="WP_115641445.1">
    <property type="nucleotide sequence ID" value="NZ_UFWZ01000001.1"/>
</dbReference>
<comment type="similarity">
    <text evidence="2 6">Belongs to the flagella basal body rod proteins family.</text>
</comment>
<feature type="domain" description="Flagellar basal body rod protein N-terminal" evidence="7">
    <location>
        <begin position="21"/>
        <end position="42"/>
    </location>
</feature>
<gene>
    <name evidence="8" type="primary">flgB</name>
    <name evidence="8" type="ORF">NCTC9836_01822</name>
</gene>
<dbReference type="PIRSF" id="PIRSF002889">
    <property type="entry name" value="Rod_FlgB"/>
    <property type="match status" value="1"/>
</dbReference>
<evidence type="ECO:0000259" key="7">
    <source>
        <dbReference type="Pfam" id="PF00460"/>
    </source>
</evidence>
<keyword evidence="8" id="KW-0282">Flagellum</keyword>
<accession>A0A381J912</accession>
<evidence type="ECO:0000313" key="9">
    <source>
        <dbReference type="Proteomes" id="UP000254664"/>
    </source>
</evidence>